<protein>
    <submittedName>
        <fullName evidence="9">Dipeptidase PepV</fullName>
    </submittedName>
</protein>
<evidence type="ECO:0000256" key="8">
    <source>
        <dbReference type="ARBA" id="ARBA00023049"/>
    </source>
</evidence>
<keyword evidence="10" id="KW-1185">Reference proteome</keyword>
<evidence type="ECO:0000313" key="10">
    <source>
        <dbReference type="Proteomes" id="UP000466848"/>
    </source>
</evidence>
<dbReference type="SUPFAM" id="SSF55031">
    <property type="entry name" value="Bacterial exopeptidase dimerisation domain"/>
    <property type="match status" value="1"/>
</dbReference>
<dbReference type="AlphaFoldDB" id="A0A858C043"/>
<dbReference type="Gene3D" id="3.40.630.10">
    <property type="entry name" value="Zn peptidases"/>
    <property type="match status" value="1"/>
</dbReference>
<keyword evidence="5" id="KW-0378">Hydrolase</keyword>
<keyword evidence="6" id="KW-0862">Zinc</keyword>
<comment type="similarity">
    <text evidence="2">Belongs to the peptidase M20A family.</text>
</comment>
<dbReference type="NCBIfam" id="TIGR01887">
    <property type="entry name" value="dipeptidaselike"/>
    <property type="match status" value="1"/>
</dbReference>
<dbReference type="PROSITE" id="PS00758">
    <property type="entry name" value="ARGE_DAPE_CPG2_1"/>
    <property type="match status" value="1"/>
</dbReference>
<evidence type="ECO:0000256" key="2">
    <source>
        <dbReference type="ARBA" id="ARBA00006247"/>
    </source>
</evidence>
<evidence type="ECO:0000256" key="3">
    <source>
        <dbReference type="ARBA" id="ARBA00022670"/>
    </source>
</evidence>
<dbReference type="SUPFAM" id="SSF53187">
    <property type="entry name" value="Zn-dependent exopeptidases"/>
    <property type="match status" value="1"/>
</dbReference>
<dbReference type="CDD" id="cd03888">
    <property type="entry name" value="M20_PepV"/>
    <property type="match status" value="1"/>
</dbReference>
<dbReference type="GO" id="GO:0016805">
    <property type="term" value="F:dipeptidase activity"/>
    <property type="evidence" value="ECO:0007669"/>
    <property type="project" value="UniProtKB-KW"/>
</dbReference>
<comment type="cofactor">
    <cofactor evidence="1">
        <name>Zn(2+)</name>
        <dbReference type="ChEBI" id="CHEBI:29105"/>
    </cofactor>
</comment>
<dbReference type="GO" id="GO:0006526">
    <property type="term" value="P:L-arginine biosynthetic process"/>
    <property type="evidence" value="ECO:0007669"/>
    <property type="project" value="TreeGrafter"/>
</dbReference>
<dbReference type="EMBL" id="CP048649">
    <property type="protein sequence ID" value="QIB70414.1"/>
    <property type="molecule type" value="Genomic_DNA"/>
</dbReference>
<dbReference type="GO" id="GO:0008237">
    <property type="term" value="F:metallopeptidase activity"/>
    <property type="evidence" value="ECO:0007669"/>
    <property type="project" value="UniProtKB-KW"/>
</dbReference>
<dbReference type="Proteomes" id="UP000466848">
    <property type="component" value="Chromosome"/>
</dbReference>
<dbReference type="RefSeq" id="WP_163067652.1">
    <property type="nucleotide sequence ID" value="NZ_CP048649.1"/>
</dbReference>
<dbReference type="InterPro" id="IPR010964">
    <property type="entry name" value="M20A_pepV-rel"/>
</dbReference>
<dbReference type="GO" id="GO:0006508">
    <property type="term" value="P:proteolysis"/>
    <property type="evidence" value="ECO:0007669"/>
    <property type="project" value="UniProtKB-KW"/>
</dbReference>
<dbReference type="PANTHER" id="PTHR43808:SF31">
    <property type="entry name" value="N-ACETYL-L-CITRULLINE DEACETYLASE"/>
    <property type="match status" value="1"/>
</dbReference>
<dbReference type="Pfam" id="PF01546">
    <property type="entry name" value="Peptidase_M20"/>
    <property type="match status" value="1"/>
</dbReference>
<evidence type="ECO:0000256" key="4">
    <source>
        <dbReference type="ARBA" id="ARBA00022723"/>
    </source>
</evidence>
<dbReference type="InterPro" id="IPR036264">
    <property type="entry name" value="Bact_exopeptidase_dim_dom"/>
</dbReference>
<dbReference type="InterPro" id="IPR002933">
    <property type="entry name" value="Peptidase_M20"/>
</dbReference>
<dbReference type="KEGG" id="abut:Ami103574_14425"/>
<dbReference type="GO" id="GO:0008270">
    <property type="term" value="F:zinc ion binding"/>
    <property type="evidence" value="ECO:0007669"/>
    <property type="project" value="InterPro"/>
</dbReference>
<evidence type="ECO:0000256" key="7">
    <source>
        <dbReference type="ARBA" id="ARBA00022997"/>
    </source>
</evidence>
<keyword evidence="4" id="KW-0479">Metal-binding</keyword>
<keyword evidence="3" id="KW-0645">Protease</keyword>
<dbReference type="GO" id="GO:0008777">
    <property type="term" value="F:acetylornithine deacetylase activity"/>
    <property type="evidence" value="ECO:0007669"/>
    <property type="project" value="TreeGrafter"/>
</dbReference>
<name>A0A858C043_9FIRM</name>
<keyword evidence="7" id="KW-0224">Dipeptidase</keyword>
<evidence type="ECO:0000256" key="6">
    <source>
        <dbReference type="ARBA" id="ARBA00022833"/>
    </source>
</evidence>
<evidence type="ECO:0000313" key="9">
    <source>
        <dbReference type="EMBL" id="QIB70414.1"/>
    </source>
</evidence>
<sequence>MDYLKIIEESRDDMVKTLQELIAIKSVEDQPVEGAPFGIGVAEAFQYLLKKAQADGFEVENVDNYGGHLEFGGYMLDEEGQIVGTSDQVLGILGHLDVVPEGSGWDYDPYGGVLDGGKIYGRGALDNKGPMVAAYYAMKALKESGFVPEKKVRLIIGLDEETNWKGMEYYLSKEKAPDLGFTPDADYPAIQGEKGILVFQLAKKIGKTVGKGIQLRSLSGGTAANSVADYARAVIRSEKPGAYDKVRELAAKYRAEQCEQEGKPAYGGKLTCKGVGKSLEIAACGVSAHGAEPEKGLNAISLLLDFLGRIDIINDDVNEFVQFYRQHIGFELDGTAMDCGLSDHESGKLIFNVGKVDLDGEALILTINIRYPVTYSDEVVYEAMMPLVNQYNMGIVKLKHQPPLYRAKEDWLLQTLMAVYREHTGDQTGEPLVIGGGTYARAAENLVAFGSVFPGDLDLSHQANEYVEVDKLVLNAKIFADAIYRLAQ</sequence>
<keyword evidence="8" id="KW-0482">Metalloprotease</keyword>
<reference evidence="9 10" key="1">
    <citation type="submission" date="2020-02" db="EMBL/GenBank/DDBJ databases">
        <authorList>
            <person name="Kim Y.B."/>
            <person name="Roh S.W."/>
        </authorList>
    </citation>
    <scope>NUCLEOTIDE SEQUENCE [LARGE SCALE GENOMIC DNA]</scope>
    <source>
        <strain evidence="9 10">DSM 103574</strain>
    </source>
</reference>
<gene>
    <name evidence="9" type="primary">pepV</name>
    <name evidence="9" type="ORF">Ami103574_14425</name>
</gene>
<accession>A0A858C043</accession>
<evidence type="ECO:0000256" key="5">
    <source>
        <dbReference type="ARBA" id="ARBA00022801"/>
    </source>
</evidence>
<evidence type="ECO:0000256" key="1">
    <source>
        <dbReference type="ARBA" id="ARBA00001947"/>
    </source>
</evidence>
<organism evidence="9 10">
    <name type="scientific">Aminipila butyrica</name>
    <dbReference type="NCBI Taxonomy" id="433296"/>
    <lineage>
        <taxon>Bacteria</taxon>
        <taxon>Bacillati</taxon>
        <taxon>Bacillota</taxon>
        <taxon>Clostridia</taxon>
        <taxon>Peptostreptococcales</taxon>
        <taxon>Anaerovoracaceae</taxon>
        <taxon>Aminipila</taxon>
    </lineage>
</organism>
<dbReference type="NCBIfam" id="NF005591">
    <property type="entry name" value="PRK07318.1"/>
    <property type="match status" value="1"/>
</dbReference>
<dbReference type="InterPro" id="IPR050072">
    <property type="entry name" value="Peptidase_M20A"/>
</dbReference>
<proteinExistence type="inferred from homology"/>
<dbReference type="Gene3D" id="3.30.70.360">
    <property type="match status" value="2"/>
</dbReference>
<dbReference type="PANTHER" id="PTHR43808">
    <property type="entry name" value="ACETYLORNITHINE DEACETYLASE"/>
    <property type="match status" value="1"/>
</dbReference>
<dbReference type="InterPro" id="IPR001261">
    <property type="entry name" value="ArgE/DapE_CS"/>
</dbReference>